<feature type="region of interest" description="Disordered" evidence="1">
    <location>
        <begin position="76"/>
        <end position="195"/>
    </location>
</feature>
<name>A0A316YPS2_9BASI</name>
<dbReference type="GeneID" id="37045345"/>
<keyword evidence="3" id="KW-1185">Reference proteome</keyword>
<feature type="compositionally biased region" description="Basic residues" evidence="1">
    <location>
        <begin position="539"/>
        <end position="552"/>
    </location>
</feature>
<dbReference type="RefSeq" id="XP_025378429.1">
    <property type="nucleotide sequence ID" value="XM_025523429.1"/>
</dbReference>
<dbReference type="EMBL" id="KZ819635">
    <property type="protein sequence ID" value="PWN91231.1"/>
    <property type="molecule type" value="Genomic_DNA"/>
</dbReference>
<dbReference type="GO" id="GO:0045944">
    <property type="term" value="P:positive regulation of transcription by RNA polymerase II"/>
    <property type="evidence" value="ECO:0007669"/>
    <property type="project" value="TreeGrafter"/>
</dbReference>
<dbReference type="GO" id="GO:0016592">
    <property type="term" value="C:mediator complex"/>
    <property type="evidence" value="ECO:0007669"/>
    <property type="project" value="TreeGrafter"/>
</dbReference>
<dbReference type="PANTHER" id="PTHR46007">
    <property type="entry name" value="MEDIATOR OF RNA POLYMERASE II TRANSCRIPTION SUBUNIT 12"/>
    <property type="match status" value="1"/>
</dbReference>
<evidence type="ECO:0000313" key="3">
    <source>
        <dbReference type="Proteomes" id="UP000245768"/>
    </source>
</evidence>
<feature type="compositionally biased region" description="Basic and acidic residues" evidence="1">
    <location>
        <begin position="283"/>
        <end position="305"/>
    </location>
</feature>
<dbReference type="GO" id="GO:0003713">
    <property type="term" value="F:transcription coactivator activity"/>
    <property type="evidence" value="ECO:0007669"/>
    <property type="project" value="TreeGrafter"/>
</dbReference>
<feature type="region of interest" description="Disordered" evidence="1">
    <location>
        <begin position="235"/>
        <end position="305"/>
    </location>
</feature>
<gene>
    <name evidence="2" type="ORF">FA10DRAFT_278099</name>
</gene>
<evidence type="ECO:0000313" key="2">
    <source>
        <dbReference type="EMBL" id="PWN91231.1"/>
    </source>
</evidence>
<accession>A0A316YPS2</accession>
<reference evidence="2 3" key="1">
    <citation type="journal article" date="2018" name="Mol. Biol. Evol.">
        <title>Broad Genomic Sampling Reveals a Smut Pathogenic Ancestry of the Fungal Clade Ustilaginomycotina.</title>
        <authorList>
            <person name="Kijpornyongpan T."/>
            <person name="Mondo S.J."/>
            <person name="Barry K."/>
            <person name="Sandor L."/>
            <person name="Lee J."/>
            <person name="Lipzen A."/>
            <person name="Pangilinan J."/>
            <person name="LaButti K."/>
            <person name="Hainaut M."/>
            <person name="Henrissat B."/>
            <person name="Grigoriev I.V."/>
            <person name="Spatafora J.W."/>
            <person name="Aime M.C."/>
        </authorList>
    </citation>
    <scope>NUCLEOTIDE SEQUENCE [LARGE SCALE GENOMIC DNA]</scope>
    <source>
        <strain evidence="2 3">MCA 4198</strain>
    </source>
</reference>
<organism evidence="2 3">
    <name type="scientific">Acaromyces ingoldii</name>
    <dbReference type="NCBI Taxonomy" id="215250"/>
    <lineage>
        <taxon>Eukaryota</taxon>
        <taxon>Fungi</taxon>
        <taxon>Dikarya</taxon>
        <taxon>Basidiomycota</taxon>
        <taxon>Ustilaginomycotina</taxon>
        <taxon>Exobasidiomycetes</taxon>
        <taxon>Exobasidiales</taxon>
        <taxon>Cryptobasidiaceae</taxon>
        <taxon>Acaromyces</taxon>
    </lineage>
</organism>
<evidence type="ECO:0000256" key="1">
    <source>
        <dbReference type="SAM" id="MobiDB-lite"/>
    </source>
</evidence>
<feature type="compositionally biased region" description="Polar residues" evidence="1">
    <location>
        <begin position="104"/>
        <end position="113"/>
    </location>
</feature>
<dbReference type="OrthoDB" id="10404342at2759"/>
<protein>
    <submittedName>
        <fullName evidence="2">Uncharacterized protein</fullName>
    </submittedName>
</protein>
<sequence>MERVPRRGCGCCEHCQCLGFCVSRSNLPPLDTSPNALQLQLTLQQTNSSNTSPRRGPGEDLLEKLQRGVHPHDLIGKSNTAAAAGGQQQQQQQVQQQQQQQQQPTPFGSLTVTSRHDEDGRVSKEIPARPKGIAAWEEETRSHSRQQYRRHERRPSETGPTMEAPFSASSPTVDDRTLLAPRRSGGGTRSRQASDDNLHLVVGEALSRGRSIKEQVSRRVDRKLEEGMQIGGYTLSRTKSATAEDQIGLSAPVPRARSASRQRQRQGSTTEREDAQKQAEVIEEMRRRQERQEKMASRRITRDDLLQALRKTAAEREREEERERQKEMEEEVRRLHDRRMVAAAEQHQQLQHQQRQQLEKEQHRRLYLQQQQPIGNSTLFVSHLKETNSCTILFARSEGEMGTVAYRLVGAAQYGDNKGEDWVLNSLERGTKVKGKLYLGLGRNGPVLYELEPRRKSGVDGWLIKGAKGYEDKFATRTHYGDHDDYKNLYFRSPQGKAYKWFTDVQAQNKVMRVFGRSSDEHGTLFAQATFNVSSTAASHHKKRHHHNHSQHQLHANGGQGGGESAILTCLLPTSPSLANGGTLAGKSTSLDEALVCATWWCARQTWDESRVVEAHKEVRLIEEIEKAFEVDLLGAA</sequence>
<dbReference type="PANTHER" id="PTHR46007:SF12">
    <property type="entry name" value="C2H2-TYPE DOMAIN-CONTAINING PROTEIN-RELATED"/>
    <property type="match status" value="1"/>
</dbReference>
<feature type="compositionally biased region" description="Basic and acidic residues" evidence="1">
    <location>
        <begin position="114"/>
        <end position="128"/>
    </location>
</feature>
<dbReference type="Proteomes" id="UP000245768">
    <property type="component" value="Unassembled WGS sequence"/>
</dbReference>
<feature type="region of interest" description="Disordered" evidence="1">
    <location>
        <begin position="537"/>
        <end position="561"/>
    </location>
</feature>
<proteinExistence type="predicted"/>
<dbReference type="AlphaFoldDB" id="A0A316YPS2"/>
<feature type="compositionally biased region" description="Basic residues" evidence="1">
    <location>
        <begin position="143"/>
        <end position="153"/>
    </location>
</feature>
<feature type="compositionally biased region" description="Low complexity" evidence="1">
    <location>
        <begin position="87"/>
        <end position="103"/>
    </location>
</feature>
<dbReference type="InParanoid" id="A0A316YPS2"/>
<dbReference type="InterPro" id="IPR051647">
    <property type="entry name" value="Mediator_comp_sub12"/>
</dbReference>